<gene>
    <name evidence="1" type="ORF">CHARACLAT_024119</name>
</gene>
<organism evidence="1 2">
    <name type="scientific">Characodon lateralis</name>
    <dbReference type="NCBI Taxonomy" id="208331"/>
    <lineage>
        <taxon>Eukaryota</taxon>
        <taxon>Metazoa</taxon>
        <taxon>Chordata</taxon>
        <taxon>Craniata</taxon>
        <taxon>Vertebrata</taxon>
        <taxon>Euteleostomi</taxon>
        <taxon>Actinopterygii</taxon>
        <taxon>Neopterygii</taxon>
        <taxon>Teleostei</taxon>
        <taxon>Neoteleostei</taxon>
        <taxon>Acanthomorphata</taxon>
        <taxon>Ovalentaria</taxon>
        <taxon>Atherinomorphae</taxon>
        <taxon>Cyprinodontiformes</taxon>
        <taxon>Goodeidae</taxon>
        <taxon>Characodon</taxon>
    </lineage>
</organism>
<name>A0ABU7CRI8_9TELE</name>
<sequence length="154" mass="18007">MVLKATLARTVEHFLPKMKLNLTRHKTKLSKHHLFLFLCWYGEMSQTRQTFRKGLIRVSTQKNPTKSRCYLWGHMHLTKTNYSTKINSLCSRRSNSLHVFNRQDAGANLHEKDMEKRHKCSQRKGQCGQGSLKSFSICRLHNTIKDLLTLCVCM</sequence>
<keyword evidence="2" id="KW-1185">Reference proteome</keyword>
<comment type="caution">
    <text evidence="1">The sequence shown here is derived from an EMBL/GenBank/DDBJ whole genome shotgun (WGS) entry which is preliminary data.</text>
</comment>
<accession>A0ABU7CRI8</accession>
<proteinExistence type="predicted"/>
<dbReference type="Proteomes" id="UP001352852">
    <property type="component" value="Unassembled WGS sequence"/>
</dbReference>
<evidence type="ECO:0000313" key="2">
    <source>
        <dbReference type="Proteomes" id="UP001352852"/>
    </source>
</evidence>
<dbReference type="EMBL" id="JAHUTJ010002621">
    <property type="protein sequence ID" value="MED6265309.1"/>
    <property type="molecule type" value="Genomic_DNA"/>
</dbReference>
<protein>
    <submittedName>
        <fullName evidence="1">Uncharacterized protein</fullName>
    </submittedName>
</protein>
<evidence type="ECO:0000313" key="1">
    <source>
        <dbReference type="EMBL" id="MED6265309.1"/>
    </source>
</evidence>
<reference evidence="1 2" key="1">
    <citation type="submission" date="2021-06" db="EMBL/GenBank/DDBJ databases">
        <authorList>
            <person name="Palmer J.M."/>
        </authorList>
    </citation>
    <scope>NUCLEOTIDE SEQUENCE [LARGE SCALE GENOMIC DNA]</scope>
    <source>
        <strain evidence="1 2">CL_MEX2019</strain>
        <tissue evidence="1">Muscle</tissue>
    </source>
</reference>